<dbReference type="GeneID" id="30582644"/>
<dbReference type="Proteomes" id="UP000198669">
    <property type="component" value="Unassembled WGS sequence"/>
</dbReference>
<dbReference type="InterPro" id="IPR012859">
    <property type="entry name" value="Pilin_N_archaeal"/>
</dbReference>
<reference evidence="4 8" key="3">
    <citation type="submission" date="2018-10" db="EMBL/GenBank/DDBJ databases">
        <title>Cultivation of a novel Methanohalophilus strain from Kebrit Deep of the Red Sea and a genomic comparison of members of the genus Methanohalophilus.</title>
        <authorList>
            <person name="Guan Y."/>
            <person name="Ngugi D.K."/>
            <person name="Stingl U."/>
        </authorList>
    </citation>
    <scope>NUCLEOTIDE SEQUENCE [LARGE SCALE GENOMIC DNA]</scope>
    <source>
        <strain evidence="4 8">DSM 3094</strain>
    </source>
</reference>
<evidence type="ECO:0000313" key="6">
    <source>
        <dbReference type="Proteomes" id="UP000186879"/>
    </source>
</evidence>
<keyword evidence="5" id="KW-0282">Flagellum</keyword>
<dbReference type="EMBL" id="RJJG01000001">
    <property type="protein sequence ID" value="RNI10605.1"/>
    <property type="molecule type" value="Genomic_DNA"/>
</dbReference>
<dbReference type="RefSeq" id="WP_072560947.1">
    <property type="nucleotide sequence ID" value="NZ_CP017921.1"/>
</dbReference>
<keyword evidence="5" id="KW-0969">Cilium</keyword>
<evidence type="ECO:0000256" key="1">
    <source>
        <dbReference type="SAM" id="Phobius"/>
    </source>
</evidence>
<dbReference type="EMBL" id="FNMU01000001">
    <property type="protein sequence ID" value="SDW11907.1"/>
    <property type="molecule type" value="Genomic_DNA"/>
</dbReference>
<accession>A0A1L3Q0X1</accession>
<gene>
    <name evidence="3" type="ORF">BHR79_02760</name>
    <name evidence="4" type="ORF">EFE40_00020</name>
    <name evidence="5" type="ORF">SAMN04515625_0379</name>
</gene>
<sequence>MKNEKAISPVVGILLMIAITLLLGVTLIFFATAFEMQEPAPFVAHSSGELVRDVYGSGDDQKVYLYHEGGDSINVSDIEIVVDATEVCGESGKLINLPAANVAYVGVALCSENIEGNENMFDKSSDGIAGAIKESEFSTGELIMFRINSGACPLNKGDQITVKIIHTPTNTVVIEETLTAS</sequence>
<dbReference type="Pfam" id="PF07790">
    <property type="entry name" value="Pilin_N"/>
    <property type="match status" value="1"/>
</dbReference>
<feature type="domain" description="Archaeal Type IV pilin N-terminal" evidence="2">
    <location>
        <begin position="5"/>
        <end position="85"/>
    </location>
</feature>
<keyword evidence="1" id="KW-1133">Transmembrane helix</keyword>
<dbReference type="InterPro" id="IPR013373">
    <property type="entry name" value="Flagellin/pilin_N_arc"/>
</dbReference>
<keyword evidence="5" id="KW-0966">Cell projection</keyword>
<name>A0A1L3Q0X1_9EURY</name>
<evidence type="ECO:0000313" key="8">
    <source>
        <dbReference type="Proteomes" id="UP000267921"/>
    </source>
</evidence>
<dbReference type="Proteomes" id="UP000186879">
    <property type="component" value="Chromosome"/>
</dbReference>
<dbReference type="EMBL" id="CP017921">
    <property type="protein sequence ID" value="APH38517.1"/>
    <property type="molecule type" value="Genomic_DNA"/>
</dbReference>
<dbReference type="STRING" id="2177.BHR79_02760"/>
<evidence type="ECO:0000259" key="2">
    <source>
        <dbReference type="Pfam" id="PF07790"/>
    </source>
</evidence>
<reference evidence="5 7" key="2">
    <citation type="submission" date="2016-10" db="EMBL/GenBank/DDBJ databases">
        <authorList>
            <person name="de Groot N.N."/>
        </authorList>
    </citation>
    <scope>NUCLEOTIDE SEQUENCE [LARGE SCALE GENOMIC DNA]</scope>
    <source>
        <strain evidence="5 7">Z-7982</strain>
    </source>
</reference>
<evidence type="ECO:0000313" key="3">
    <source>
        <dbReference type="EMBL" id="APH38517.1"/>
    </source>
</evidence>
<organism evidence="3 6">
    <name type="scientific">Methanohalophilus halophilus</name>
    <dbReference type="NCBI Taxonomy" id="2177"/>
    <lineage>
        <taxon>Archaea</taxon>
        <taxon>Methanobacteriati</taxon>
        <taxon>Methanobacteriota</taxon>
        <taxon>Stenosarchaea group</taxon>
        <taxon>Methanomicrobia</taxon>
        <taxon>Methanosarcinales</taxon>
        <taxon>Methanosarcinaceae</taxon>
        <taxon>Methanohalophilus</taxon>
    </lineage>
</organism>
<protein>
    <submittedName>
        <fullName evidence="5">Flagellin N-terminal-like domain-containing protein</fullName>
    </submittedName>
    <submittedName>
        <fullName evidence="4">Type IV pilin</fullName>
    </submittedName>
</protein>
<dbReference type="AlphaFoldDB" id="A0A1L3Q0X1"/>
<proteinExistence type="predicted"/>
<keyword evidence="6" id="KW-1185">Reference proteome</keyword>
<keyword evidence="1" id="KW-0472">Membrane</keyword>
<evidence type="ECO:0000313" key="4">
    <source>
        <dbReference type="EMBL" id="RNI10605.1"/>
    </source>
</evidence>
<dbReference type="OrthoDB" id="118020at2157"/>
<dbReference type="Proteomes" id="UP000267921">
    <property type="component" value="Unassembled WGS sequence"/>
</dbReference>
<evidence type="ECO:0000313" key="5">
    <source>
        <dbReference type="EMBL" id="SDW11907.1"/>
    </source>
</evidence>
<dbReference type="NCBIfam" id="TIGR02537">
    <property type="entry name" value="arch_flag_Nterm"/>
    <property type="match status" value="1"/>
</dbReference>
<reference evidence="3 6" key="1">
    <citation type="submission" date="2016-10" db="EMBL/GenBank/DDBJ databases">
        <title>Methanohalophilus halophilus.</title>
        <authorList>
            <person name="L'haridon S."/>
        </authorList>
    </citation>
    <scope>NUCLEOTIDE SEQUENCE [LARGE SCALE GENOMIC DNA]</scope>
    <source>
        <strain evidence="3 6">Z-7982</strain>
    </source>
</reference>
<dbReference type="KEGG" id="mhaz:BHR79_02760"/>
<evidence type="ECO:0000313" key="7">
    <source>
        <dbReference type="Proteomes" id="UP000198669"/>
    </source>
</evidence>
<feature type="transmembrane region" description="Helical" evidence="1">
    <location>
        <begin position="6"/>
        <end position="30"/>
    </location>
</feature>
<keyword evidence="1" id="KW-0812">Transmembrane</keyword>